<evidence type="ECO:0008006" key="3">
    <source>
        <dbReference type="Google" id="ProtNLM"/>
    </source>
</evidence>
<comment type="caution">
    <text evidence="1">The sequence shown here is derived from an EMBL/GenBank/DDBJ whole genome shotgun (WGS) entry which is preliminary data.</text>
</comment>
<dbReference type="InterPro" id="IPR011604">
    <property type="entry name" value="PDDEXK-like_dom_sf"/>
</dbReference>
<dbReference type="AlphaFoldDB" id="A0A1F8FH60"/>
<dbReference type="Gene3D" id="3.90.320.10">
    <property type="match status" value="1"/>
</dbReference>
<evidence type="ECO:0000313" key="1">
    <source>
        <dbReference type="EMBL" id="OGN12481.1"/>
    </source>
</evidence>
<name>A0A1F8FH60_9BACT</name>
<sequence length="245" mass="27974">MFYRTLEDFKNASGYTIDGMWYPRVTQIVSMKAKPGLYKFYAEQESFEAGEAIKAKSAEEGTLIHDTVEAILSGQQPVVPENIRPAIEAFMNFFGHNQVSAKQIEERLVSKKHRYSGTLDVLAEVNGQLGVLDIKTAYSIYRDYGIQTSAYVEALVENGLPSSMTRWILRLDQHKNCLNCLATLRLKGGTPKIRGEKQACQHQWSEMIGEAELKELSGQHQDFSAFLACKTLWEWEHQFWLSRIR</sequence>
<organism evidence="1 2">
    <name type="scientific">Candidatus Yanofskybacteria bacterium RIFCSPHIGHO2_02_FULL_43_15c</name>
    <dbReference type="NCBI Taxonomy" id="1802679"/>
    <lineage>
        <taxon>Bacteria</taxon>
        <taxon>Candidatus Yanofskyibacteriota</taxon>
    </lineage>
</organism>
<accession>A0A1F8FH60</accession>
<dbReference type="EMBL" id="MGJT01000017">
    <property type="protein sequence ID" value="OGN12481.1"/>
    <property type="molecule type" value="Genomic_DNA"/>
</dbReference>
<protein>
    <recommendedName>
        <fullName evidence="3">PD-(D/E)XK endonuclease-like domain-containing protein</fullName>
    </recommendedName>
</protein>
<dbReference type="Proteomes" id="UP000178197">
    <property type="component" value="Unassembled WGS sequence"/>
</dbReference>
<gene>
    <name evidence="1" type="ORF">A3C71_01775</name>
</gene>
<proteinExistence type="predicted"/>
<evidence type="ECO:0000313" key="2">
    <source>
        <dbReference type="Proteomes" id="UP000178197"/>
    </source>
</evidence>
<reference evidence="1 2" key="1">
    <citation type="journal article" date="2016" name="Nat. Commun.">
        <title>Thousands of microbial genomes shed light on interconnected biogeochemical processes in an aquifer system.</title>
        <authorList>
            <person name="Anantharaman K."/>
            <person name="Brown C.T."/>
            <person name="Hug L.A."/>
            <person name="Sharon I."/>
            <person name="Castelle C.J."/>
            <person name="Probst A.J."/>
            <person name="Thomas B.C."/>
            <person name="Singh A."/>
            <person name="Wilkins M.J."/>
            <person name="Karaoz U."/>
            <person name="Brodie E.L."/>
            <person name="Williams K.H."/>
            <person name="Hubbard S.S."/>
            <person name="Banfield J.F."/>
        </authorList>
    </citation>
    <scope>NUCLEOTIDE SEQUENCE [LARGE SCALE GENOMIC DNA]</scope>
</reference>